<protein>
    <submittedName>
        <fullName evidence="2">Uncharacterized protein</fullName>
    </submittedName>
</protein>
<evidence type="ECO:0000313" key="2">
    <source>
        <dbReference type="EMBL" id="EGC34057.1"/>
    </source>
</evidence>
<dbReference type="GeneID" id="10502459"/>
<organism evidence="2 3">
    <name type="scientific">Dictyostelium purpureum</name>
    <name type="common">Slime mold</name>
    <dbReference type="NCBI Taxonomy" id="5786"/>
    <lineage>
        <taxon>Eukaryota</taxon>
        <taxon>Amoebozoa</taxon>
        <taxon>Evosea</taxon>
        <taxon>Eumycetozoa</taxon>
        <taxon>Dictyostelia</taxon>
        <taxon>Dictyosteliales</taxon>
        <taxon>Dictyosteliaceae</taxon>
        <taxon>Dictyostelium</taxon>
    </lineage>
</organism>
<dbReference type="GO" id="GO:0004438">
    <property type="term" value="F:phosphatidylinositol-3-phosphate phosphatase activity"/>
    <property type="evidence" value="ECO:0000318"/>
    <property type="project" value="GO_Central"/>
</dbReference>
<dbReference type="VEuPathDB" id="AmoebaDB:DICPUDRAFT_153794"/>
<dbReference type="AlphaFoldDB" id="F0ZPR9"/>
<dbReference type="InterPro" id="IPR039802">
    <property type="entry name" value="MTMR14"/>
</dbReference>
<dbReference type="EMBL" id="GL871114">
    <property type="protein sequence ID" value="EGC34057.1"/>
    <property type="molecule type" value="Genomic_DNA"/>
</dbReference>
<dbReference type="FunCoup" id="F0ZPR9">
    <property type="interactions" value="937"/>
</dbReference>
<dbReference type="OMA" id="INESYNC"/>
<sequence>MVITSSSSPPSTEGLKSLTQNSTPCSQSPPQAQNSKATSLMDEGHSSSNGYSNNGFSRENSLPFLMDLAIEDSIIKEDDEEENDKSRAEEILNSKSEILINESYNNNCNINNTNEDNTKEKSYIPKSFKKVTYSDNPIVVNNVIFDNNNNNNNHNNNNDNNKPEEIEVSPIIHSSKNNRNVIDEDDEPSIVVSEDIGPVSSSATMNSFEVNPSLACGESLATELSELFSHFRRYKQSFQSKKEEELYKYQEIVNRLFEKDYIISKINNKEGDLCATYPPDLIVIEHEKQQIAQHARKAKAHSSRTFS</sequence>
<dbReference type="eggNOG" id="ENOG502RHW7">
    <property type="taxonomic scope" value="Eukaryota"/>
</dbReference>
<accession>F0ZPR9</accession>
<dbReference type="OrthoDB" id="23753at2759"/>
<dbReference type="Proteomes" id="UP000001064">
    <property type="component" value="Unassembled WGS sequence"/>
</dbReference>
<feature type="compositionally biased region" description="Polar residues" evidence="1">
    <location>
        <begin position="1"/>
        <end position="11"/>
    </location>
</feature>
<dbReference type="PANTHER" id="PTHR13524">
    <property type="entry name" value="MYOTUBULARIN-RELATED"/>
    <property type="match status" value="1"/>
</dbReference>
<evidence type="ECO:0000313" key="3">
    <source>
        <dbReference type="Proteomes" id="UP000001064"/>
    </source>
</evidence>
<proteinExistence type="predicted"/>
<gene>
    <name evidence="2" type="ORF">DICPUDRAFT_153794</name>
</gene>
<dbReference type="RefSeq" id="XP_003289421.1">
    <property type="nucleotide sequence ID" value="XM_003289373.1"/>
</dbReference>
<feature type="region of interest" description="Disordered" evidence="1">
    <location>
        <begin position="1"/>
        <end position="55"/>
    </location>
</feature>
<reference evidence="3" key="1">
    <citation type="journal article" date="2011" name="Genome Biol.">
        <title>Comparative genomics of the social amoebae Dictyostelium discoideum and Dictyostelium purpureum.</title>
        <authorList>
            <consortium name="US DOE Joint Genome Institute (JGI-PGF)"/>
            <person name="Sucgang R."/>
            <person name="Kuo A."/>
            <person name="Tian X."/>
            <person name="Salerno W."/>
            <person name="Parikh A."/>
            <person name="Feasley C.L."/>
            <person name="Dalin E."/>
            <person name="Tu H."/>
            <person name="Huang E."/>
            <person name="Barry K."/>
            <person name="Lindquist E."/>
            <person name="Shapiro H."/>
            <person name="Bruce D."/>
            <person name="Schmutz J."/>
            <person name="Salamov A."/>
            <person name="Fey P."/>
            <person name="Gaudet P."/>
            <person name="Anjard C."/>
            <person name="Babu M.M."/>
            <person name="Basu S."/>
            <person name="Bushmanova Y."/>
            <person name="van der Wel H."/>
            <person name="Katoh-Kurasawa M."/>
            <person name="Dinh C."/>
            <person name="Coutinho P.M."/>
            <person name="Saito T."/>
            <person name="Elias M."/>
            <person name="Schaap P."/>
            <person name="Kay R.R."/>
            <person name="Henrissat B."/>
            <person name="Eichinger L."/>
            <person name="Rivero F."/>
            <person name="Putnam N.H."/>
            <person name="West C.M."/>
            <person name="Loomis W.F."/>
            <person name="Chisholm R.L."/>
            <person name="Shaulsky G."/>
            <person name="Strassmann J.E."/>
            <person name="Queller D.C."/>
            <person name="Kuspa A."/>
            <person name="Grigoriev I.V."/>
        </authorList>
    </citation>
    <scope>NUCLEOTIDE SEQUENCE [LARGE SCALE GENOMIC DNA]</scope>
    <source>
        <strain evidence="3">QSDP1</strain>
    </source>
</reference>
<feature type="compositionally biased region" description="Polar residues" evidence="1">
    <location>
        <begin position="17"/>
        <end position="38"/>
    </location>
</feature>
<dbReference type="STRING" id="5786.F0ZPR9"/>
<feature type="compositionally biased region" description="Low complexity" evidence="1">
    <location>
        <begin position="46"/>
        <end position="55"/>
    </location>
</feature>
<name>F0ZPR9_DICPU</name>
<evidence type="ECO:0000256" key="1">
    <source>
        <dbReference type="SAM" id="MobiDB-lite"/>
    </source>
</evidence>
<keyword evidence="3" id="KW-1185">Reference proteome</keyword>
<dbReference type="InParanoid" id="F0ZPR9"/>
<dbReference type="PANTHER" id="PTHR13524:SF2">
    <property type="entry name" value="MYOTUBULARIN-RELATED PROTEIN 14"/>
    <property type="match status" value="1"/>
</dbReference>
<dbReference type="KEGG" id="dpp:DICPUDRAFT_153794"/>